<keyword evidence="3 15" id="KW-0645">Protease</keyword>
<accession>A0AA35WPQ8</accession>
<dbReference type="InterPro" id="IPR013083">
    <property type="entry name" value="Znf_RING/FYVE/PHD"/>
</dbReference>
<evidence type="ECO:0000256" key="6">
    <source>
        <dbReference type="ARBA" id="ARBA00022786"/>
    </source>
</evidence>
<evidence type="ECO:0000259" key="17">
    <source>
        <dbReference type="PROSITE" id="PS50235"/>
    </source>
</evidence>
<evidence type="ECO:0000256" key="16">
    <source>
        <dbReference type="SAM" id="MobiDB-lite"/>
    </source>
</evidence>
<dbReference type="EMBL" id="CASHTH010002090">
    <property type="protein sequence ID" value="CAI8024656.1"/>
    <property type="molecule type" value="Genomic_DNA"/>
</dbReference>
<keyword evidence="12" id="KW-0539">Nucleus</keyword>
<evidence type="ECO:0000256" key="5">
    <source>
        <dbReference type="ARBA" id="ARBA00022771"/>
    </source>
</evidence>
<evidence type="ECO:0000256" key="2">
    <source>
        <dbReference type="ARBA" id="ARBA00004123"/>
    </source>
</evidence>
<dbReference type="CDD" id="cd02660">
    <property type="entry name" value="Peptidase_C19D"/>
    <property type="match status" value="1"/>
</dbReference>
<keyword evidence="10" id="KW-0805">Transcription regulation</keyword>
<evidence type="ECO:0000256" key="12">
    <source>
        <dbReference type="ARBA" id="ARBA00023242"/>
    </source>
</evidence>
<evidence type="ECO:0000256" key="14">
    <source>
        <dbReference type="PROSITE-ProRule" id="PRU00502"/>
    </source>
</evidence>
<comment type="catalytic activity">
    <reaction evidence="1 15">
        <text>Thiol-dependent hydrolysis of ester, thioester, amide, peptide and isopeptide bonds formed by the C-terminal Gly of ubiquitin (a 76-residue protein attached to proteins as an intracellular targeting signal).</text>
        <dbReference type="EC" id="3.4.19.12"/>
    </reaction>
</comment>
<evidence type="ECO:0000256" key="9">
    <source>
        <dbReference type="ARBA" id="ARBA00022833"/>
    </source>
</evidence>
<comment type="subcellular location">
    <subcellularLocation>
        <location evidence="2">Nucleus</location>
    </subcellularLocation>
</comment>
<dbReference type="GO" id="GO:0008270">
    <property type="term" value="F:zinc ion binding"/>
    <property type="evidence" value="ECO:0007669"/>
    <property type="project" value="UniProtKB-KW"/>
</dbReference>
<keyword evidence="7 15" id="KW-0378">Hydrolase</keyword>
<name>A0AA35WPQ8_GEOBA</name>
<dbReference type="SUPFAM" id="SSF57850">
    <property type="entry name" value="RING/U-box"/>
    <property type="match status" value="1"/>
</dbReference>
<dbReference type="Proteomes" id="UP001174909">
    <property type="component" value="Unassembled WGS sequence"/>
</dbReference>
<keyword evidence="5 14" id="KW-0863">Zinc-finger</keyword>
<reference evidence="19" key="1">
    <citation type="submission" date="2023-03" db="EMBL/GenBank/DDBJ databases">
        <authorList>
            <person name="Steffen K."/>
            <person name="Cardenas P."/>
        </authorList>
    </citation>
    <scope>NUCLEOTIDE SEQUENCE</scope>
</reference>
<dbReference type="InterPro" id="IPR028889">
    <property type="entry name" value="USP"/>
</dbReference>
<evidence type="ECO:0000256" key="10">
    <source>
        <dbReference type="ARBA" id="ARBA00023015"/>
    </source>
</evidence>
<keyword evidence="4" id="KW-0479">Metal-binding</keyword>
<dbReference type="Gene3D" id="3.30.40.10">
    <property type="entry name" value="Zinc/RING finger domain, C3HC4 (zinc finger)"/>
    <property type="match status" value="1"/>
</dbReference>
<evidence type="ECO:0000256" key="13">
    <source>
        <dbReference type="ARBA" id="ARBA00038490"/>
    </source>
</evidence>
<keyword evidence="6 15" id="KW-0833">Ubl conjugation pathway</keyword>
<proteinExistence type="inferred from homology"/>
<evidence type="ECO:0000259" key="18">
    <source>
        <dbReference type="PROSITE" id="PS50271"/>
    </source>
</evidence>
<keyword evidence="8 15" id="KW-0788">Thiol protease</keyword>
<evidence type="ECO:0000313" key="20">
    <source>
        <dbReference type="Proteomes" id="UP001174909"/>
    </source>
</evidence>
<dbReference type="InterPro" id="IPR038765">
    <property type="entry name" value="Papain-like_cys_pep_sf"/>
</dbReference>
<organism evidence="19 20">
    <name type="scientific">Geodia barretti</name>
    <name type="common">Barrett's horny sponge</name>
    <dbReference type="NCBI Taxonomy" id="519541"/>
    <lineage>
        <taxon>Eukaryota</taxon>
        <taxon>Metazoa</taxon>
        <taxon>Porifera</taxon>
        <taxon>Demospongiae</taxon>
        <taxon>Heteroscleromorpha</taxon>
        <taxon>Tetractinellida</taxon>
        <taxon>Astrophorina</taxon>
        <taxon>Geodiidae</taxon>
        <taxon>Geodia</taxon>
    </lineage>
</organism>
<dbReference type="PANTHER" id="PTHR21646:SF33">
    <property type="entry name" value="UBIQUITIN CARBOXYL-TERMINAL HYDROLASE 22"/>
    <property type="match status" value="1"/>
</dbReference>
<dbReference type="InterPro" id="IPR001607">
    <property type="entry name" value="Znf_UBP"/>
</dbReference>
<keyword evidence="20" id="KW-1185">Reference proteome</keyword>
<dbReference type="PROSITE" id="PS00973">
    <property type="entry name" value="USP_2"/>
    <property type="match status" value="1"/>
</dbReference>
<dbReference type="InterPro" id="IPR050185">
    <property type="entry name" value="Ub_carboxyl-term_hydrolase"/>
</dbReference>
<feature type="domain" description="UBP-type" evidence="18">
    <location>
        <begin position="25"/>
        <end position="127"/>
    </location>
</feature>
<evidence type="ECO:0000256" key="11">
    <source>
        <dbReference type="ARBA" id="ARBA00023163"/>
    </source>
</evidence>
<dbReference type="GO" id="GO:0004843">
    <property type="term" value="F:cysteine-type deubiquitinase activity"/>
    <property type="evidence" value="ECO:0007669"/>
    <property type="project" value="UniProtKB-UniRule"/>
</dbReference>
<dbReference type="GO" id="GO:0006508">
    <property type="term" value="P:proteolysis"/>
    <property type="evidence" value="ECO:0007669"/>
    <property type="project" value="UniProtKB-KW"/>
</dbReference>
<dbReference type="PROSITE" id="PS50271">
    <property type="entry name" value="ZF_UBP"/>
    <property type="match status" value="1"/>
</dbReference>
<dbReference type="Pfam" id="PF00443">
    <property type="entry name" value="UCH"/>
    <property type="match status" value="1"/>
</dbReference>
<comment type="caution">
    <text evidence="19">The sequence shown here is derived from an EMBL/GenBank/DDBJ whole genome shotgun (WGS) entry which is preliminary data.</text>
</comment>
<gene>
    <name evidence="19" type="ORF">GBAR_LOCUS14319</name>
</gene>
<dbReference type="PROSITE" id="PS00972">
    <property type="entry name" value="USP_1"/>
    <property type="match status" value="1"/>
</dbReference>
<dbReference type="Gene3D" id="3.90.70.10">
    <property type="entry name" value="Cysteine proteinases"/>
    <property type="match status" value="1"/>
</dbReference>
<dbReference type="SUPFAM" id="SSF54001">
    <property type="entry name" value="Cysteine proteinases"/>
    <property type="match status" value="1"/>
</dbReference>
<protein>
    <recommendedName>
        <fullName evidence="15">Ubiquitin carboxyl-terminal hydrolase</fullName>
        <ecNumber evidence="15">3.4.19.12</ecNumber>
    </recommendedName>
</protein>
<comment type="similarity">
    <text evidence="13">Belongs to the peptidase C19 family. UBP8 subfamily.</text>
</comment>
<evidence type="ECO:0000256" key="4">
    <source>
        <dbReference type="ARBA" id="ARBA00022723"/>
    </source>
</evidence>
<dbReference type="GO" id="GO:0016579">
    <property type="term" value="P:protein deubiquitination"/>
    <property type="evidence" value="ECO:0007669"/>
    <property type="project" value="InterPro"/>
</dbReference>
<keyword evidence="9" id="KW-0862">Zinc</keyword>
<feature type="domain" description="USP" evidence="17">
    <location>
        <begin position="165"/>
        <end position="505"/>
    </location>
</feature>
<evidence type="ECO:0000256" key="1">
    <source>
        <dbReference type="ARBA" id="ARBA00000707"/>
    </source>
</evidence>
<dbReference type="AlphaFoldDB" id="A0AA35WPQ8"/>
<evidence type="ECO:0000313" key="19">
    <source>
        <dbReference type="EMBL" id="CAI8024656.1"/>
    </source>
</evidence>
<evidence type="ECO:0000256" key="7">
    <source>
        <dbReference type="ARBA" id="ARBA00022801"/>
    </source>
</evidence>
<feature type="region of interest" description="Disordered" evidence="16">
    <location>
        <begin position="325"/>
        <end position="351"/>
    </location>
</feature>
<dbReference type="Pfam" id="PF02148">
    <property type="entry name" value="zf-UBP"/>
    <property type="match status" value="1"/>
</dbReference>
<dbReference type="GO" id="GO:0005634">
    <property type="term" value="C:nucleus"/>
    <property type="evidence" value="ECO:0007669"/>
    <property type="project" value="UniProtKB-SubCell"/>
</dbReference>
<evidence type="ECO:0000256" key="3">
    <source>
        <dbReference type="ARBA" id="ARBA00022670"/>
    </source>
</evidence>
<evidence type="ECO:0000256" key="8">
    <source>
        <dbReference type="ARBA" id="ARBA00022807"/>
    </source>
</evidence>
<dbReference type="InterPro" id="IPR001394">
    <property type="entry name" value="Peptidase_C19_UCH"/>
</dbReference>
<dbReference type="EC" id="3.4.19.12" evidence="15"/>
<dbReference type="PANTHER" id="PTHR21646">
    <property type="entry name" value="UBIQUITIN CARBOXYL-TERMINAL HYDROLASE"/>
    <property type="match status" value="1"/>
</dbReference>
<sequence length="510" mass="58644">MSELAKGCEHFLEYRQNHGLQSFKIIYKYLVKPGQEARKLKAKTCVCHVCHCFTPRLHTCLMCVYFGCMNPDNHMRVHVKSAGHPLAVDLNYGTVFCFKCRDYTYDGSLDEICRETDQQLAHKKYHISRQPVAYVAWEPTKSEMELLKQNPKRRRVEPNSTVGLRGLYNLGNTCFMNCIVQALAHTPILRDYFLSDRHRCFLDTMQQRCVVCEMGNIFQEFYSGVSCPYIPFKLLHLVWTHARHLAGYEQQDAHEFFIAVLDVLHHHSGGQTPTVTQPGHCSCIVDQTYNGRLQSDVQCQTCKSVSTTVDPFRDISLDLAPSMVTNRTSTPVETNDIQSDRTSPASSTNSGETLLSAVPATLYECLDRFTRPESLGSESKIKCNKCRSYQESTKKLSVKKLPIVTCFHLKRFEHSLRSRKIAKYIQFDLEIDLTSYMARISESSDNRYSLFAVVNHSGSLFNGHYTCFIRQQQDQWYKCDDAWITKATTEEVLSSEGYLLFYHKKVLEYS</sequence>
<dbReference type="PROSITE" id="PS50235">
    <property type="entry name" value="USP_3"/>
    <property type="match status" value="1"/>
</dbReference>
<keyword evidence="11" id="KW-0804">Transcription</keyword>
<dbReference type="InterPro" id="IPR018200">
    <property type="entry name" value="USP_CS"/>
</dbReference>
<evidence type="ECO:0000256" key="15">
    <source>
        <dbReference type="RuleBase" id="RU366025"/>
    </source>
</evidence>